<evidence type="ECO:0000313" key="2">
    <source>
        <dbReference type="EMBL" id="GGQ00579.1"/>
    </source>
</evidence>
<evidence type="ECO:0000313" key="3">
    <source>
        <dbReference type="Proteomes" id="UP000654123"/>
    </source>
</evidence>
<protein>
    <submittedName>
        <fullName evidence="2">Malto-oligosyltrehalose synthase</fullName>
    </submittedName>
</protein>
<reference evidence="2" key="2">
    <citation type="submission" date="2020-09" db="EMBL/GenBank/DDBJ databases">
        <authorList>
            <person name="Sun Q."/>
            <person name="Ohkuma M."/>
        </authorList>
    </citation>
    <scope>NUCLEOTIDE SEQUENCE</scope>
    <source>
        <strain evidence="2">JCM 4335</strain>
    </source>
</reference>
<dbReference type="SMART" id="SM00642">
    <property type="entry name" value="Aamy"/>
    <property type="match status" value="1"/>
</dbReference>
<dbReference type="InterPro" id="IPR017853">
    <property type="entry name" value="GH"/>
</dbReference>
<dbReference type="Proteomes" id="UP000654123">
    <property type="component" value="Unassembled WGS sequence"/>
</dbReference>
<dbReference type="EMBL" id="BMSV01000003">
    <property type="protein sequence ID" value="GGQ00579.1"/>
    <property type="molecule type" value="Genomic_DNA"/>
</dbReference>
<keyword evidence="3" id="KW-1185">Reference proteome</keyword>
<dbReference type="InterPro" id="IPR013797">
    <property type="entry name" value="Maltooligo_trehalose_synth_4"/>
</dbReference>
<dbReference type="Gene3D" id="1.10.150.200">
    <property type="entry name" value="Maltooligosyl trehalose synthase, domain 3"/>
    <property type="match status" value="1"/>
</dbReference>
<dbReference type="GO" id="GO:0047470">
    <property type="term" value="F:(1,4)-alpha-D-glucan 1-alpha-D-glucosylmutase activity"/>
    <property type="evidence" value="ECO:0007669"/>
    <property type="project" value="TreeGrafter"/>
</dbReference>
<dbReference type="PANTHER" id="PTHR10357">
    <property type="entry name" value="ALPHA-AMYLASE FAMILY MEMBER"/>
    <property type="match status" value="1"/>
</dbReference>
<dbReference type="NCBIfam" id="TIGR02401">
    <property type="entry name" value="trehalose_TreY"/>
    <property type="match status" value="1"/>
</dbReference>
<dbReference type="SUPFAM" id="SSF51445">
    <property type="entry name" value="(Trans)glycosidases"/>
    <property type="match status" value="1"/>
</dbReference>
<evidence type="ECO:0000259" key="1">
    <source>
        <dbReference type="SMART" id="SM00642"/>
    </source>
</evidence>
<dbReference type="InterPro" id="IPR006047">
    <property type="entry name" value="GH13_cat_dom"/>
</dbReference>
<proteinExistence type="predicted"/>
<sequence length="778" mass="84062">MTSHAPSAPLATYRLQIQPDFPFGAAAEAVPHLASLGVTHLHLSPVLEAVPGSTHGYDVTDHGRVREELGGEAGLRDLARTARAHGLGLVVDLVPNHMAAALPHNRALWEVLRDGPASPYARWFDVDWEAGGGKVLLPVLPARLGDVLDELRVDAEAGVLRYGTQVFPLRAGTAGLPLTELLDAQWYRPAWWRLARTELNYRRFFTISDLVGVRVEDPEVFEATHAKIVELVRDGVVEGLRIDHPDGLADPEAYLHALDRATGGACWTVVEKILTGDERLPAGWPVAGTTGYDALRHVDGLFVDGAGAGELGERYRRFAAPSADRGGHWEATARRAAYKVVTHELAAEVAFLTRTAGRVCAGDPRLRDHAPWALRAAVRELLIRVPVYRPYRIGAQDVLTEEAAAEARATFAVPEEAAAVDVVRDLALGRLGDGPDPTAFRTRFAQTASALRAKSVEDTAFYRYVPLLSANEVGGDPGRPEVSPAEFHAYCARIARDWPTTGTVLSTHDTKRSADVRARIAVLSQCPGRWAKLLGDVARVPAPDGQLAWTAWQTAFGLGRPARERLDGALLKAVREAGLHTGWTEQDAAYERAVADFVAEGPAGPAQHPVAELARELDPHVWANVLGAALLHLTMPGVPDLYQGTEAVYEALVDPDNRAPFREARPDRKTAVTRAALGLRRRYPEVFGASGTYTPLTARGPAADHCVAFLRSDRVVTAVTRLSLRLAEAGGWGDTALALPEGRWLDVLDGTRVLDGGRAVSVAELLGERPVALLGRTE</sequence>
<dbReference type="AlphaFoldDB" id="A0A918EIW7"/>
<dbReference type="CDD" id="cd11336">
    <property type="entry name" value="AmyAc_MTSase"/>
    <property type="match status" value="1"/>
</dbReference>
<accession>A0A918EIW7</accession>
<reference evidence="2" key="1">
    <citation type="journal article" date="2014" name="Int. J. Syst. Evol. Microbiol.">
        <title>Complete genome sequence of Corynebacterium casei LMG S-19264T (=DSM 44701T), isolated from a smear-ripened cheese.</title>
        <authorList>
            <consortium name="US DOE Joint Genome Institute (JGI-PGF)"/>
            <person name="Walter F."/>
            <person name="Albersmeier A."/>
            <person name="Kalinowski J."/>
            <person name="Ruckert C."/>
        </authorList>
    </citation>
    <scope>NUCLEOTIDE SEQUENCE</scope>
    <source>
        <strain evidence="2">JCM 4335</strain>
    </source>
</reference>
<dbReference type="InterPro" id="IPR012767">
    <property type="entry name" value="Trehalose_TreY"/>
</dbReference>
<dbReference type="Gene3D" id="3.20.20.80">
    <property type="entry name" value="Glycosidases"/>
    <property type="match status" value="2"/>
</dbReference>
<name>A0A918EIW7_9ACTN</name>
<dbReference type="Pfam" id="PF00128">
    <property type="entry name" value="Alpha-amylase"/>
    <property type="match status" value="1"/>
</dbReference>
<dbReference type="Gene3D" id="3.30.1590.10">
    <property type="entry name" value="Maltooligosyl trehalose synthase, domain 2"/>
    <property type="match status" value="1"/>
</dbReference>
<dbReference type="GO" id="GO:0005992">
    <property type="term" value="P:trehalose biosynthetic process"/>
    <property type="evidence" value="ECO:0007669"/>
    <property type="project" value="TreeGrafter"/>
</dbReference>
<dbReference type="GO" id="GO:0030980">
    <property type="term" value="P:alpha-glucan catabolic process"/>
    <property type="evidence" value="ECO:0007669"/>
    <property type="project" value="TreeGrafter"/>
</dbReference>
<gene>
    <name evidence="2" type="ORF">GCM10010249_18530</name>
</gene>
<dbReference type="RefSeq" id="WP_189531738.1">
    <property type="nucleotide sequence ID" value="NZ_BMSV01000003.1"/>
</dbReference>
<comment type="caution">
    <text evidence="2">The sequence shown here is derived from an EMBL/GenBank/DDBJ whole genome shotgun (WGS) entry which is preliminary data.</text>
</comment>
<dbReference type="PANTHER" id="PTHR10357:SF216">
    <property type="entry name" value="MALTOOLIGOSYL TREHALOSE SYNTHASE-RELATED"/>
    <property type="match status" value="1"/>
</dbReference>
<dbReference type="Gene3D" id="1.10.10.470">
    <property type="entry name" value="Maltooligosyl trehalose synthase, domain 4"/>
    <property type="match status" value="1"/>
</dbReference>
<organism evidence="2 3">
    <name type="scientific">Streptomyces roseolilacinus</name>
    <dbReference type="NCBI Taxonomy" id="66904"/>
    <lineage>
        <taxon>Bacteria</taxon>
        <taxon>Bacillati</taxon>
        <taxon>Actinomycetota</taxon>
        <taxon>Actinomycetes</taxon>
        <taxon>Kitasatosporales</taxon>
        <taxon>Streptomycetaceae</taxon>
        <taxon>Streptomyces</taxon>
    </lineage>
</organism>
<feature type="domain" description="Glycosyl hydrolase family 13 catalytic" evidence="1">
    <location>
        <begin position="16"/>
        <end position="680"/>
    </location>
</feature>